<evidence type="ECO:0000256" key="1">
    <source>
        <dbReference type="SAM" id="MobiDB-lite"/>
    </source>
</evidence>
<sequence>MTSCLLSWNPKYFELDITENGEKRPCRTGDIIRWTCISKHPKNGDRVYLIRLGQKPPKGLVALGTVVREPYQDAHFRHPEKQCGYIDVRFDELRLSYDQGLLPTRELERCYPEQRWSPQSSGILIHDDYQAALAEQWEQSCGKDLSAVVQESTQRPASIKKHRQKNNKNRDDHSMRVGSNTIFYGPPGTGKTYHVVEAAVRAAEPAFTDFNHRAALKATYDDLVAAGRIRFVTFHQSYSYEEFVEGVRAVTDDDQQISYSVEPGIFRQVCSDAATGMDSKDNPLEKAIADFKEMLLEQESILLKTVTGKPFNVQYHGNTTFRAYPTTNKDKVPERGHAVSIKQIRRYYKNQNLHDIHKPSYVRVILDHLIQQYHLPPYENLSQRRTRKHFVLVIDEINRGNISKIFGELITLIEPSKRAGQPEALSVCLPYSQETFSVPNNLHIIGTMNTADRSLAMMDTALRRRFDFREMMPDCTLLDNTRVKGCCLGHLLRTIN</sequence>
<dbReference type="InterPro" id="IPR052934">
    <property type="entry name" value="Methyl-DNA_Rec/Restrict_Enz"/>
</dbReference>
<evidence type="ECO:0000313" key="3">
    <source>
        <dbReference type="EMBL" id="PJE78894.1"/>
    </source>
</evidence>
<name>A0A2H9T6Q7_9ZZZZ</name>
<organism evidence="3">
    <name type="scientific">invertebrate metagenome</name>
    <dbReference type="NCBI Taxonomy" id="1711999"/>
    <lineage>
        <taxon>unclassified sequences</taxon>
        <taxon>metagenomes</taxon>
        <taxon>organismal metagenomes</taxon>
    </lineage>
</organism>
<dbReference type="EC" id="3.1.21.-" evidence="3"/>
<dbReference type="SMART" id="SM00382">
    <property type="entry name" value="AAA"/>
    <property type="match status" value="1"/>
</dbReference>
<accession>A0A2H9T6Q7</accession>
<protein>
    <submittedName>
        <fullName evidence="3">5-methylcytosine-specific restriction enzyme B</fullName>
        <ecNumber evidence="3">3.1.21.-</ecNumber>
    </submittedName>
</protein>
<dbReference type="InterPro" id="IPR003593">
    <property type="entry name" value="AAA+_ATPase"/>
</dbReference>
<dbReference type="InterPro" id="IPR011704">
    <property type="entry name" value="ATPase_dyneun-rel_AAA"/>
</dbReference>
<feature type="domain" description="AAA+ ATPase" evidence="2">
    <location>
        <begin position="177"/>
        <end position="476"/>
    </location>
</feature>
<feature type="region of interest" description="Disordered" evidence="1">
    <location>
        <begin position="152"/>
        <end position="180"/>
    </location>
</feature>
<comment type="caution">
    <text evidence="3">The sequence shown here is derived from an EMBL/GenBank/DDBJ whole genome shotgun (WGS) entry which is preliminary data.</text>
</comment>
<dbReference type="EMBL" id="NSIT01000118">
    <property type="protein sequence ID" value="PJE78894.1"/>
    <property type="molecule type" value="Genomic_DNA"/>
</dbReference>
<dbReference type="InterPro" id="IPR027417">
    <property type="entry name" value="P-loop_NTPase"/>
</dbReference>
<feature type="compositionally biased region" description="Basic residues" evidence="1">
    <location>
        <begin position="158"/>
        <end position="167"/>
    </location>
</feature>
<dbReference type="Gene3D" id="3.40.50.300">
    <property type="entry name" value="P-loop containing nucleotide triphosphate hydrolases"/>
    <property type="match status" value="2"/>
</dbReference>
<dbReference type="GO" id="GO:0016887">
    <property type="term" value="F:ATP hydrolysis activity"/>
    <property type="evidence" value="ECO:0007669"/>
    <property type="project" value="InterPro"/>
</dbReference>
<dbReference type="AlphaFoldDB" id="A0A2H9T6Q7"/>
<keyword evidence="3" id="KW-0378">Hydrolase</keyword>
<evidence type="ECO:0000259" key="2">
    <source>
        <dbReference type="SMART" id="SM00382"/>
    </source>
</evidence>
<dbReference type="PANTHER" id="PTHR37291">
    <property type="entry name" value="5-METHYLCYTOSINE-SPECIFIC RESTRICTION ENZYME B"/>
    <property type="match status" value="1"/>
</dbReference>
<reference evidence="3" key="1">
    <citation type="journal article" date="2017" name="Appl. Environ. Microbiol.">
        <title>Molecular characterization of an Endozoicomonas-like organism causing infection in king scallop Pecten maximus L.</title>
        <authorList>
            <person name="Cano I."/>
            <person name="van Aerle R."/>
            <person name="Ross S."/>
            <person name="Verner-Jeffreys D.W."/>
            <person name="Paley R.K."/>
            <person name="Rimmer G."/>
            <person name="Ryder D."/>
            <person name="Hooper P."/>
            <person name="Stone D."/>
            <person name="Feist S.W."/>
        </authorList>
    </citation>
    <scope>NUCLEOTIDE SEQUENCE</scope>
</reference>
<dbReference type="GO" id="GO:0005524">
    <property type="term" value="F:ATP binding"/>
    <property type="evidence" value="ECO:0007669"/>
    <property type="project" value="InterPro"/>
</dbReference>
<dbReference type="Pfam" id="PF07728">
    <property type="entry name" value="AAA_5"/>
    <property type="match status" value="1"/>
</dbReference>
<gene>
    <name evidence="3" type="primary">mcrB</name>
    <name evidence="3" type="ORF">CI610_02168</name>
</gene>
<proteinExistence type="predicted"/>
<dbReference type="PANTHER" id="PTHR37291:SF1">
    <property type="entry name" value="TYPE IV METHYL-DIRECTED RESTRICTION ENZYME ECOKMCRB SUBUNIT"/>
    <property type="match status" value="1"/>
</dbReference>
<dbReference type="SUPFAM" id="SSF52540">
    <property type="entry name" value="P-loop containing nucleoside triphosphate hydrolases"/>
    <property type="match status" value="1"/>
</dbReference>